<dbReference type="OMA" id="NMQSIAT"/>
<evidence type="ECO:0000313" key="2">
    <source>
        <dbReference type="EMBL" id="EDS40956.1"/>
    </source>
</evidence>
<dbReference type="eggNOG" id="ENOG502T978">
    <property type="taxonomic scope" value="Eukaryota"/>
</dbReference>
<dbReference type="InParanoid" id="B0X5L9"/>
<feature type="compositionally biased region" description="Basic and acidic residues" evidence="1">
    <location>
        <begin position="42"/>
        <end position="52"/>
    </location>
</feature>
<evidence type="ECO:0000313" key="4">
    <source>
        <dbReference type="Proteomes" id="UP000002320"/>
    </source>
</evidence>
<dbReference type="Proteomes" id="UP000002320">
    <property type="component" value="Unassembled WGS sequence"/>
</dbReference>
<dbReference type="EMBL" id="DS232386">
    <property type="protein sequence ID" value="EDS40956.1"/>
    <property type="molecule type" value="Genomic_DNA"/>
</dbReference>
<organism>
    <name type="scientific">Culex quinquefasciatus</name>
    <name type="common">Southern house mosquito</name>
    <name type="synonym">Culex pungens</name>
    <dbReference type="NCBI Taxonomy" id="7176"/>
    <lineage>
        <taxon>Eukaryota</taxon>
        <taxon>Metazoa</taxon>
        <taxon>Ecdysozoa</taxon>
        <taxon>Arthropoda</taxon>
        <taxon>Hexapoda</taxon>
        <taxon>Insecta</taxon>
        <taxon>Pterygota</taxon>
        <taxon>Neoptera</taxon>
        <taxon>Endopterygota</taxon>
        <taxon>Diptera</taxon>
        <taxon>Nematocera</taxon>
        <taxon>Culicoidea</taxon>
        <taxon>Culicidae</taxon>
        <taxon>Culicinae</taxon>
        <taxon>Culicini</taxon>
        <taxon>Culex</taxon>
        <taxon>Culex</taxon>
    </lineage>
</organism>
<dbReference type="EnsemblMetazoa" id="CPIJ014893-RA">
    <property type="protein sequence ID" value="CPIJ014893-PA"/>
    <property type="gene ID" value="CPIJ014893"/>
</dbReference>
<reference evidence="2" key="1">
    <citation type="submission" date="2007-03" db="EMBL/GenBank/DDBJ databases">
        <title>Annotation of Culex pipiens quinquefasciatus.</title>
        <authorList>
            <consortium name="The Broad Institute Genome Sequencing Platform"/>
            <person name="Atkinson P.W."/>
            <person name="Hemingway J."/>
            <person name="Christensen B.M."/>
            <person name="Higgs S."/>
            <person name="Kodira C."/>
            <person name="Hannick L."/>
            <person name="Megy K."/>
            <person name="O'Leary S."/>
            <person name="Pearson M."/>
            <person name="Haas B.J."/>
            <person name="Mauceli E."/>
            <person name="Wortman J.R."/>
            <person name="Lee N.H."/>
            <person name="Guigo R."/>
            <person name="Stanke M."/>
            <person name="Alvarado L."/>
            <person name="Amedeo P."/>
            <person name="Antoine C.H."/>
            <person name="Arensburger P."/>
            <person name="Bidwell S.L."/>
            <person name="Crawford M."/>
            <person name="Camaro F."/>
            <person name="Devon K."/>
            <person name="Engels R."/>
            <person name="Hammond M."/>
            <person name="Howarth C."/>
            <person name="Koehrsen M."/>
            <person name="Lawson D."/>
            <person name="Montgomery P."/>
            <person name="Nene V."/>
            <person name="Nusbaum C."/>
            <person name="Puiu D."/>
            <person name="Romero-Severson J."/>
            <person name="Severson D.W."/>
            <person name="Shumway M."/>
            <person name="Sisk P."/>
            <person name="Stolte C."/>
            <person name="Zeng Q."/>
            <person name="Eisenstadt E."/>
            <person name="Fraser-Liggett C."/>
            <person name="Strausberg R."/>
            <person name="Galagan J."/>
            <person name="Birren B."/>
            <person name="Collins F.H."/>
        </authorList>
    </citation>
    <scope>NUCLEOTIDE SEQUENCE [LARGE SCALE GENOMIC DNA]</scope>
    <source>
        <strain evidence="2">JHB</strain>
    </source>
</reference>
<reference evidence="3" key="2">
    <citation type="submission" date="2020-05" db="UniProtKB">
        <authorList>
            <consortium name="EnsemblMetazoa"/>
        </authorList>
    </citation>
    <scope>IDENTIFICATION</scope>
    <source>
        <strain evidence="3">JHB</strain>
    </source>
</reference>
<proteinExistence type="predicted"/>
<dbReference type="AlphaFoldDB" id="B0X5L9"/>
<sequence>MYAVAAKPFLGNFLLQVATSLSSSTPDDPYSHVSDFRSQPHHSGDDSSRPLMDESENSTLSEPSTVMAEESTEGTLKNSGRLQIVPWQYNGNNTIRTFSEIVGNIIGTARGRISAAFQRLFRPIRQRRQGYFHQQPTLLKVEKELTINENVEMSKVDLSTAYLETKGAEENIEANNTAESIEPELQLEDESSEQRVSFQLDKQSTVETSALVKNTRPLKRFFLKRLERFAKRLNETRKQFRARTIRIVGSLIPLLLLDEETRSRGMVNLLDIDSSNVTWGYYNSDEKNVQNKFPLPKQLSRVSNNLLSLNADRSERAILALQNAFFKYAKLIINGTNNVSLAENRTSLPDEIDPKEGSNFSQDVTDDEDKKEIEDEYDIEEESVSSRASFNSAARRFNVRNMETIGILILEMFGSIAGLTWGALQQLQKYFQ</sequence>
<dbReference type="KEGG" id="cqu:CpipJ_CPIJ014893"/>
<name>B0X5L9_CULQU</name>
<gene>
    <name evidence="3" type="primary">6047958</name>
    <name evidence="2" type="ORF">CpipJ_CPIJ014893</name>
</gene>
<feature type="region of interest" description="Disordered" evidence="1">
    <location>
        <begin position="347"/>
        <end position="372"/>
    </location>
</feature>
<accession>B0X5L9</accession>
<evidence type="ECO:0000256" key="1">
    <source>
        <dbReference type="SAM" id="MobiDB-lite"/>
    </source>
</evidence>
<evidence type="ECO:0000313" key="3">
    <source>
        <dbReference type="EnsemblMetazoa" id="CPIJ014893-PA"/>
    </source>
</evidence>
<feature type="region of interest" description="Disordered" evidence="1">
    <location>
        <begin position="24"/>
        <end position="77"/>
    </location>
</feature>
<dbReference type="HOGENOM" id="CLU_635012_0_0_1"/>
<protein>
    <submittedName>
        <fullName evidence="2 3">Uncharacterized protein</fullName>
    </submittedName>
</protein>
<dbReference type="VEuPathDB" id="VectorBase:CPIJ014893"/>
<keyword evidence="4" id="KW-1185">Reference proteome</keyword>